<evidence type="ECO:0000256" key="2">
    <source>
        <dbReference type="ARBA" id="ARBA00022525"/>
    </source>
</evidence>
<evidence type="ECO:0000256" key="5">
    <source>
        <dbReference type="ARBA" id="ARBA00023098"/>
    </source>
</evidence>
<evidence type="ECO:0000256" key="4">
    <source>
        <dbReference type="ARBA" id="ARBA00022801"/>
    </source>
</evidence>
<organism evidence="8 9">
    <name type="scientific">Yasminevirus sp. GU-2018</name>
    <dbReference type="NCBI Taxonomy" id="2420051"/>
    <lineage>
        <taxon>Viruses</taxon>
        <taxon>Varidnaviria</taxon>
        <taxon>Bamfordvirae</taxon>
        <taxon>Nucleocytoviricota</taxon>
        <taxon>Megaviricetes</taxon>
        <taxon>Imitervirales</taxon>
        <taxon>Mimiviridae</taxon>
        <taxon>Klosneuvirinae</taxon>
        <taxon>Yasminevirus</taxon>
        <taxon>Yasminevirus saudimassiliense</taxon>
    </lineage>
</organism>
<sequence>MSYLDKRFFPSVEPLNNRYPCVFIPGIFSYRLFDYFSNPGYWGLASDVQSIEKNNNYYFANIGFFMSAHDAACHVFAQLFGGYADYGDEHAKKHKHPRFGSKFYPSSLTEWNSDRPIIIVCHSHGAMVAQKLQQLLADDFWGKGTDAGWIKSIITINGAMNGSPLVPALGITVTKTSVVYPFYLKIFLVFVHLLMYFLYVTGIGDFIVNLIDPFNITSLADALTGRTSIFNGTDNIVYDLGYEGAKESQKQYVKPYKETLYLNFTTNMNWTRYIPYPSLFVFFIFTNIYMNIFGTPKKYVNKCVDKVTGYINDGAVTVMSQQYPYLDRSIDRPHEEISLIDIHDQYANLKFKKADLDDSTLVKGGVYYYIDIKSKINNHLRATMDSWLLPFNDLFYRSVCDFVRQYIRHFELKALKVLADEEDLLLQQKADLEVKIHSDLDSKLNVLGGYLSTLTGKCTQGFGMLKNFMTVYLELLEELATSGHAYSKTLEKLGQVLDLVGQAYDSLAKINETLGAARKLYSEAVINPLQAGADFLHNATEYYDGRLTIYSGINSAQNFDDLMTINDKLVTIGTAFRGNYTLPLGTIGNDLDPADIDFVKRFVALTYINTKGLYSLKSGLTNTTPFADYSSDIFTVPVSNSVTLKTQIDNIFGTDGIAIRLTLGIGQKLDTFTINPVLYDDKGVIEIANNYKNGVVPVLGYEAPDFVFNDYFKMFAFSDVMGFRNADYYNAIIGYLIDNNN</sequence>
<feature type="domain" description="Lipase-like C-terminal" evidence="7">
    <location>
        <begin position="18"/>
        <end position="137"/>
    </location>
</feature>
<keyword evidence="3" id="KW-0732">Signal</keyword>
<gene>
    <name evidence="8" type="ORF">YASMINEVIRUS_782</name>
</gene>
<keyword evidence="2" id="KW-0964">Secreted</keyword>
<keyword evidence="6" id="KW-0812">Transmembrane</keyword>
<keyword evidence="6" id="KW-1133">Transmembrane helix</keyword>
<dbReference type="GO" id="GO:0005576">
    <property type="term" value="C:extracellular region"/>
    <property type="evidence" value="ECO:0007669"/>
    <property type="project" value="UniProtKB-SubCell"/>
</dbReference>
<evidence type="ECO:0000259" key="7">
    <source>
        <dbReference type="Pfam" id="PF24708"/>
    </source>
</evidence>
<comment type="subcellular location">
    <subcellularLocation>
        <location evidence="1">Secreted</location>
    </subcellularLocation>
</comment>
<reference evidence="8 9" key="1">
    <citation type="submission" date="2018-10" db="EMBL/GenBank/DDBJ databases">
        <authorList>
            <consortium name="IHU Genomes"/>
        </authorList>
    </citation>
    <scope>NUCLEOTIDE SEQUENCE [LARGE SCALE GENOMIC DNA]</scope>
    <source>
        <strain evidence="8 9">A1</strain>
    </source>
</reference>
<dbReference type="Gene3D" id="3.40.50.1820">
    <property type="entry name" value="alpha/beta hydrolase"/>
    <property type="match status" value="1"/>
</dbReference>
<protein>
    <recommendedName>
        <fullName evidence="7">Lipase-like C-terminal domain-containing protein</fullName>
    </recommendedName>
</protein>
<dbReference type="Pfam" id="PF24708">
    <property type="entry name" value="Lip_C"/>
    <property type="match status" value="1"/>
</dbReference>
<keyword evidence="5" id="KW-0443">Lipid metabolism</keyword>
<dbReference type="InterPro" id="IPR029058">
    <property type="entry name" value="AB_hydrolase_fold"/>
</dbReference>
<proteinExistence type="predicted"/>
<dbReference type="SUPFAM" id="SSF53474">
    <property type="entry name" value="alpha/beta-Hydrolases"/>
    <property type="match status" value="1"/>
</dbReference>
<evidence type="ECO:0000313" key="8">
    <source>
        <dbReference type="EMBL" id="VBB18319.1"/>
    </source>
</evidence>
<keyword evidence="4" id="KW-0378">Hydrolase</keyword>
<dbReference type="GO" id="GO:0006629">
    <property type="term" value="P:lipid metabolic process"/>
    <property type="evidence" value="ECO:0007669"/>
    <property type="project" value="UniProtKB-KW"/>
</dbReference>
<dbReference type="EMBL" id="UPSH01000001">
    <property type="protein sequence ID" value="VBB18319.1"/>
    <property type="molecule type" value="Genomic_DNA"/>
</dbReference>
<keyword evidence="9" id="KW-1185">Reference proteome</keyword>
<dbReference type="GO" id="GO:0016787">
    <property type="term" value="F:hydrolase activity"/>
    <property type="evidence" value="ECO:0007669"/>
    <property type="project" value="UniProtKB-KW"/>
</dbReference>
<feature type="transmembrane region" description="Helical" evidence="6">
    <location>
        <begin position="182"/>
        <end position="200"/>
    </location>
</feature>
<feature type="transmembrane region" description="Helical" evidence="6">
    <location>
        <begin position="273"/>
        <end position="292"/>
    </location>
</feature>
<dbReference type="InterPro" id="IPR056304">
    <property type="entry name" value="Lip-like_C"/>
</dbReference>
<evidence type="ECO:0000256" key="3">
    <source>
        <dbReference type="ARBA" id="ARBA00022729"/>
    </source>
</evidence>
<name>A0A5K0U886_9VIRU</name>
<evidence type="ECO:0000256" key="6">
    <source>
        <dbReference type="SAM" id="Phobius"/>
    </source>
</evidence>
<dbReference type="Proteomes" id="UP000594342">
    <property type="component" value="Unassembled WGS sequence"/>
</dbReference>
<evidence type="ECO:0000256" key="1">
    <source>
        <dbReference type="ARBA" id="ARBA00004613"/>
    </source>
</evidence>
<accession>A0A5K0U886</accession>
<dbReference type="PANTHER" id="PTHR34043">
    <property type="entry name" value="ALPHA/BETA-HYDROLASES SUPERFAMILY PROTEIN"/>
    <property type="match status" value="1"/>
</dbReference>
<comment type="caution">
    <text evidence="8">The sequence shown here is derived from an EMBL/GenBank/DDBJ whole genome shotgun (WGS) entry which is preliminary data.</text>
</comment>
<keyword evidence="6" id="KW-0472">Membrane</keyword>
<evidence type="ECO:0000313" key="9">
    <source>
        <dbReference type="Proteomes" id="UP000594342"/>
    </source>
</evidence>
<dbReference type="PANTHER" id="PTHR34043:SF3">
    <property type="entry name" value="ALPHA_BETA-HYDROLASES SUPERFAMILY PROTEIN"/>
    <property type="match status" value="1"/>
</dbReference>